<comment type="caution">
    <text evidence="1">The sequence shown here is derived from an EMBL/GenBank/DDBJ whole genome shotgun (WGS) entry which is preliminary data.</text>
</comment>
<accession>A0A9P0JUR3</accession>
<sequence>MKLRTAKITKNCHSILCFYDVNLIITEVNDLKKKTENVATLSRKYIEHYKHSANYLNVLYFLERKVDGKLNDIFPSTYETVPSFSVRIKRGLINGLGSIFKAITGNLDASDGEKFESLISDLQNDQNKLSEAINSQNTLSVELIDNFNKTVSQITHNQKLLEAKINQLSTATINTQAYIENGIFLRDTISEIMNIYHIIISVLQDIENSLTFAKLGIMHPSVIKPKHLLQALNSVALKLSTKQLPLEVTLDNIPIFEKLIKISCYTVDRKITYILQIPIVHTFQFDYYHLYSIPTFHKGLFKVVIPSGKYLVKNELYFAFAGDACTETVTKQYVCKELDLRRIKESNPCEVQLLVQKTPTTCREVEAVITEPVMNKLHDFGQWILLIPNETTITLSCQEGQETVKVLGSYLAEIPVGCTLELNQEPISIGSQPIIFPNIDSNTSIATKPTSAFI</sequence>
<evidence type="ECO:0000313" key="2">
    <source>
        <dbReference type="Proteomes" id="UP001152888"/>
    </source>
</evidence>
<organism evidence="1 2">
    <name type="scientific">Acanthoscelides obtectus</name>
    <name type="common">Bean weevil</name>
    <name type="synonym">Bruchus obtectus</name>
    <dbReference type="NCBI Taxonomy" id="200917"/>
    <lineage>
        <taxon>Eukaryota</taxon>
        <taxon>Metazoa</taxon>
        <taxon>Ecdysozoa</taxon>
        <taxon>Arthropoda</taxon>
        <taxon>Hexapoda</taxon>
        <taxon>Insecta</taxon>
        <taxon>Pterygota</taxon>
        <taxon>Neoptera</taxon>
        <taxon>Endopterygota</taxon>
        <taxon>Coleoptera</taxon>
        <taxon>Polyphaga</taxon>
        <taxon>Cucujiformia</taxon>
        <taxon>Chrysomeloidea</taxon>
        <taxon>Chrysomelidae</taxon>
        <taxon>Bruchinae</taxon>
        <taxon>Bruchini</taxon>
        <taxon>Acanthoscelides</taxon>
    </lineage>
</organism>
<gene>
    <name evidence="1" type="ORF">ACAOBT_LOCUS2540</name>
</gene>
<dbReference type="EMBL" id="CAKOFQ010006676">
    <property type="protein sequence ID" value="CAH1958242.1"/>
    <property type="molecule type" value="Genomic_DNA"/>
</dbReference>
<name>A0A9P0JUR3_ACAOB</name>
<dbReference type="InterPro" id="IPR022048">
    <property type="entry name" value="Envelope_fusion-like"/>
</dbReference>
<dbReference type="Pfam" id="PF12259">
    <property type="entry name" value="Baculo_F"/>
    <property type="match status" value="1"/>
</dbReference>
<dbReference type="OrthoDB" id="6628329at2759"/>
<evidence type="ECO:0008006" key="3">
    <source>
        <dbReference type="Google" id="ProtNLM"/>
    </source>
</evidence>
<keyword evidence="2" id="KW-1185">Reference proteome</keyword>
<reference evidence="1" key="1">
    <citation type="submission" date="2022-03" db="EMBL/GenBank/DDBJ databases">
        <authorList>
            <person name="Sayadi A."/>
        </authorList>
    </citation>
    <scope>NUCLEOTIDE SEQUENCE</scope>
</reference>
<protein>
    <recommendedName>
        <fullName evidence="3">Envelope fusion protein</fullName>
    </recommendedName>
</protein>
<proteinExistence type="predicted"/>
<dbReference type="AlphaFoldDB" id="A0A9P0JUR3"/>
<dbReference type="Proteomes" id="UP001152888">
    <property type="component" value="Unassembled WGS sequence"/>
</dbReference>
<evidence type="ECO:0000313" key="1">
    <source>
        <dbReference type="EMBL" id="CAH1958242.1"/>
    </source>
</evidence>